<dbReference type="PATRIC" id="fig|218284.4.peg.4097"/>
<evidence type="ECO:0000256" key="12">
    <source>
        <dbReference type="ARBA" id="ARBA00033103"/>
    </source>
</evidence>
<evidence type="ECO:0000256" key="13">
    <source>
        <dbReference type="RuleBase" id="RU003322"/>
    </source>
</evidence>
<keyword evidence="9" id="KW-0143">Chaperone</keyword>
<evidence type="ECO:0000256" key="11">
    <source>
        <dbReference type="ARBA" id="ARBA00030945"/>
    </source>
</evidence>
<comment type="caution">
    <text evidence="14">The sequence shown here is derived from an EMBL/GenBank/DDBJ whole genome shotgun (WGS) entry which is preliminary data.</text>
</comment>
<evidence type="ECO:0000256" key="6">
    <source>
        <dbReference type="ARBA" id="ARBA00022741"/>
    </source>
</evidence>
<proteinExistence type="inferred from homology"/>
<dbReference type="Gene3D" id="3.90.640.10">
    <property type="entry name" value="Actin, Chain A, domain 4"/>
    <property type="match status" value="1"/>
</dbReference>
<evidence type="ECO:0000256" key="1">
    <source>
        <dbReference type="ARBA" id="ARBA00002290"/>
    </source>
</evidence>
<reference evidence="14 15" key="1">
    <citation type="submission" date="2015-08" db="EMBL/GenBank/DDBJ databases">
        <title>Draft Genome Sequence of Bacillus vietnamensis UCD-SED5.</title>
        <authorList>
            <person name="Lee R.D."/>
            <person name="Jospin G."/>
            <person name="Lang J.M."/>
            <person name="Coil D.A."/>
            <person name="Eisen J.A."/>
        </authorList>
    </citation>
    <scope>NUCLEOTIDE SEQUENCE [LARGE SCALE GENOMIC DNA]</scope>
    <source>
        <strain evidence="14 15">UCD-SED5</strain>
    </source>
</reference>
<evidence type="ECO:0000256" key="3">
    <source>
        <dbReference type="ARBA" id="ARBA00014415"/>
    </source>
</evidence>
<dbReference type="SUPFAM" id="SSF100920">
    <property type="entry name" value="Heat shock protein 70kD (HSP70), peptide-binding domain"/>
    <property type="match status" value="1"/>
</dbReference>
<keyword evidence="6 13" id="KW-0547">Nucleotide-binding</keyword>
<evidence type="ECO:0000256" key="8">
    <source>
        <dbReference type="ARBA" id="ARBA00023016"/>
    </source>
</evidence>
<dbReference type="PRINTS" id="PR00301">
    <property type="entry name" value="HEATSHOCK70"/>
</dbReference>
<dbReference type="AlphaFoldDB" id="A0A0P6WSC8"/>
<comment type="function">
    <text evidence="1">Acts as a chaperone.</text>
</comment>
<evidence type="ECO:0000256" key="7">
    <source>
        <dbReference type="ARBA" id="ARBA00022840"/>
    </source>
</evidence>
<dbReference type="InterPro" id="IPR029047">
    <property type="entry name" value="HSP70_peptide-bd_sf"/>
</dbReference>
<dbReference type="PROSITE" id="PS00297">
    <property type="entry name" value="HSP70_1"/>
    <property type="match status" value="1"/>
</dbReference>
<dbReference type="CDD" id="cd24029">
    <property type="entry name" value="ASKHA_NBD_HSP70_DnaK_HscA_HscC"/>
    <property type="match status" value="1"/>
</dbReference>
<dbReference type="FunFam" id="3.90.640.10:FF:000003">
    <property type="entry name" value="Molecular chaperone DnaK"/>
    <property type="match status" value="1"/>
</dbReference>
<keyword evidence="8" id="KW-0346">Stress response</keyword>
<dbReference type="Gene3D" id="3.30.420.40">
    <property type="match status" value="2"/>
</dbReference>
<accession>A0A0P6WSC8</accession>
<dbReference type="InterPro" id="IPR013126">
    <property type="entry name" value="Hsp_70_fam"/>
</dbReference>
<evidence type="ECO:0000256" key="10">
    <source>
        <dbReference type="ARBA" id="ARBA00030019"/>
    </source>
</evidence>
<organism evidence="14 15">
    <name type="scientific">Rossellomorea vietnamensis</name>
    <dbReference type="NCBI Taxonomy" id="218284"/>
    <lineage>
        <taxon>Bacteria</taxon>
        <taxon>Bacillati</taxon>
        <taxon>Bacillota</taxon>
        <taxon>Bacilli</taxon>
        <taxon>Bacillales</taxon>
        <taxon>Bacillaceae</taxon>
        <taxon>Rossellomorea</taxon>
    </lineage>
</organism>
<dbReference type="OrthoDB" id="2754516at2"/>
<evidence type="ECO:0000256" key="5">
    <source>
        <dbReference type="ARBA" id="ARBA00022553"/>
    </source>
</evidence>
<dbReference type="Pfam" id="PF00012">
    <property type="entry name" value="HSP70"/>
    <property type="match status" value="2"/>
</dbReference>
<dbReference type="PROSITE" id="PS00329">
    <property type="entry name" value="HSP70_2"/>
    <property type="match status" value="1"/>
</dbReference>
<dbReference type="InterPro" id="IPR018181">
    <property type="entry name" value="Heat_shock_70_CS"/>
</dbReference>
<evidence type="ECO:0000256" key="9">
    <source>
        <dbReference type="ARBA" id="ARBA00023186"/>
    </source>
</evidence>
<sequence length="529" mass="58686">MAITEKNSPYILGIDLGTSNSAVSIYRKGKPFMIKLGKEHTLPSVVSFRSEDNIQVGETAKSRILIDPENTVSFIKREMGTEWSREFFGEVYRPQDISAEILSKLREYVINQEEIDLKGTPVYSVICVPANFDDNKKRATREAAELAGLNVTYLLEEPVAAAIAYGMEVGRNQTIMVYDLGGGTFDVSILKVDSVSEDSQAEFSILAKEGDPQLGGYDIDQAIMKLVNDDFKEKSKIDIFDLVADQGVSATDLLTAQQQLQEACEQAKKELSEVDFAAIEISNLIKDEFGNIHNVEYELTRDDFEAVIEPLIDQTMHTMKKALENAKLTTNDISRVILVGGSSRIPLVSSKIKEILNKEPYSNIDPDTVVSQGAAVFGASLGVPTDKLEETNESDSEDQLNTEIEMNNIVTHHLGIEIRGGRFNQIIEKGIELTKDQPVVSSEKIYSTPEDNMTEMRITVFQTPELVESVCDEKSVCIGEFFLTGIPPAPKGKHRIHVNFTVNQQNEVIVSARLDGDESISSEITIKRD</sequence>
<dbReference type="FunFam" id="3.30.420.40:FF:000545">
    <property type="entry name" value="Endoplasmic reticulum chaperone BiP"/>
    <property type="match status" value="1"/>
</dbReference>
<dbReference type="Gene3D" id="2.60.34.10">
    <property type="entry name" value="Substrate Binding Domain Of DNAk, Chain A, domain 1"/>
    <property type="match status" value="1"/>
</dbReference>
<comment type="similarity">
    <text evidence="2 13">Belongs to the heat shock protein 70 family.</text>
</comment>
<dbReference type="GO" id="GO:0140662">
    <property type="term" value="F:ATP-dependent protein folding chaperone"/>
    <property type="evidence" value="ECO:0007669"/>
    <property type="project" value="InterPro"/>
</dbReference>
<dbReference type="SUPFAM" id="SSF53067">
    <property type="entry name" value="Actin-like ATPase domain"/>
    <property type="match status" value="2"/>
</dbReference>
<keyword evidence="5" id="KW-0597">Phosphoprotein</keyword>
<evidence type="ECO:0000256" key="2">
    <source>
        <dbReference type="ARBA" id="ARBA00007381"/>
    </source>
</evidence>
<name>A0A0P6WSC8_9BACI</name>
<keyword evidence="7 13" id="KW-0067">ATP-binding</keyword>
<dbReference type="EMBL" id="LIXZ01000008">
    <property type="protein sequence ID" value="KPL59239.1"/>
    <property type="molecule type" value="Genomic_DNA"/>
</dbReference>
<evidence type="ECO:0000313" key="15">
    <source>
        <dbReference type="Proteomes" id="UP000050398"/>
    </source>
</evidence>
<evidence type="ECO:0000256" key="4">
    <source>
        <dbReference type="ARBA" id="ARBA00017249"/>
    </source>
</evidence>
<dbReference type="InterPro" id="IPR043129">
    <property type="entry name" value="ATPase_NBD"/>
</dbReference>
<dbReference type="Proteomes" id="UP000050398">
    <property type="component" value="Unassembled WGS sequence"/>
</dbReference>
<evidence type="ECO:0000313" key="14">
    <source>
        <dbReference type="EMBL" id="KPL59239.1"/>
    </source>
</evidence>
<gene>
    <name evidence="14" type="ORF">AM506_11975</name>
</gene>
<dbReference type="RefSeq" id="WP_060672731.1">
    <property type="nucleotide sequence ID" value="NZ_LIXZ01000008.1"/>
</dbReference>
<dbReference type="PANTHER" id="PTHR19375">
    <property type="entry name" value="HEAT SHOCK PROTEIN 70KDA"/>
    <property type="match status" value="1"/>
</dbReference>
<protein>
    <recommendedName>
        <fullName evidence="3">Chaperone protein DnaK</fullName>
    </recommendedName>
    <alternativeName>
        <fullName evidence="4">Chaperone protein dnaK</fullName>
    </alternativeName>
    <alternativeName>
        <fullName evidence="12">HSP70</fullName>
    </alternativeName>
    <alternativeName>
        <fullName evidence="11">Heat shock 70 kDa protein</fullName>
    </alternativeName>
    <alternativeName>
        <fullName evidence="10">Heat shock protein 70</fullName>
    </alternativeName>
</protein>
<dbReference type="GO" id="GO:0005524">
    <property type="term" value="F:ATP binding"/>
    <property type="evidence" value="ECO:0007669"/>
    <property type="project" value="UniProtKB-KW"/>
</dbReference>
<dbReference type="PROSITE" id="PS01036">
    <property type="entry name" value="HSP70_3"/>
    <property type="match status" value="1"/>
</dbReference>